<accession>A0ABS4UFS0</accession>
<dbReference type="GO" id="GO:0004849">
    <property type="term" value="F:uridine kinase activity"/>
    <property type="evidence" value="ECO:0007669"/>
    <property type="project" value="UniProtKB-EC"/>
</dbReference>
<keyword evidence="1" id="KW-0418">Kinase</keyword>
<keyword evidence="2" id="KW-1185">Reference proteome</keyword>
<comment type="caution">
    <text evidence="1">The sequence shown here is derived from an EMBL/GenBank/DDBJ whole genome shotgun (WGS) entry which is preliminary data.</text>
</comment>
<sequence length="221" mass="24846">MGDRAAVLEEVAGAVLGVEREHPVRVAVDGCSAAGKTTLADELADVLRRRAEREVIRAGFDYFKRPPELRTTYPLESPESYYYEVYDNEAIRARLLEPLGPGGSRRYTTALREANAITALDAPVQTASPQAILIADGCFLQRPELDDCWDLRIYVHITFETVLHRGTERDAAWMDSPEAAAHRYRTRYIPAERLYVDHLNPATHAQLLINNENPTNPTLSR</sequence>
<dbReference type="EC" id="2.7.1.48" evidence="1"/>
<dbReference type="Proteomes" id="UP000755585">
    <property type="component" value="Unassembled WGS sequence"/>
</dbReference>
<proteinExistence type="predicted"/>
<organism evidence="1 2">
    <name type="scientific">Kribbella aluminosa</name>
    <dbReference type="NCBI Taxonomy" id="416017"/>
    <lineage>
        <taxon>Bacteria</taxon>
        <taxon>Bacillati</taxon>
        <taxon>Actinomycetota</taxon>
        <taxon>Actinomycetes</taxon>
        <taxon>Propionibacteriales</taxon>
        <taxon>Kribbellaceae</taxon>
        <taxon>Kribbella</taxon>
    </lineage>
</organism>
<dbReference type="RefSeq" id="WP_209693538.1">
    <property type="nucleotide sequence ID" value="NZ_BAAAVU010000011.1"/>
</dbReference>
<protein>
    <submittedName>
        <fullName evidence="1">Uridine kinase</fullName>
        <ecNumber evidence="1">2.7.1.48</ecNumber>
    </submittedName>
</protein>
<reference evidence="1 2" key="1">
    <citation type="submission" date="2021-03" db="EMBL/GenBank/DDBJ databases">
        <title>Sequencing the genomes of 1000 actinobacteria strains.</title>
        <authorList>
            <person name="Klenk H.-P."/>
        </authorList>
    </citation>
    <scope>NUCLEOTIDE SEQUENCE [LARGE SCALE GENOMIC DNA]</scope>
    <source>
        <strain evidence="1 2">DSM 18824</strain>
    </source>
</reference>
<name>A0ABS4UFS0_9ACTN</name>
<keyword evidence="1" id="KW-0808">Transferase</keyword>
<dbReference type="SUPFAM" id="SSF52540">
    <property type="entry name" value="P-loop containing nucleoside triphosphate hydrolases"/>
    <property type="match status" value="1"/>
</dbReference>
<gene>
    <name evidence="1" type="ORF">JOF29_001575</name>
</gene>
<dbReference type="CDD" id="cd02019">
    <property type="entry name" value="NK"/>
    <property type="match status" value="1"/>
</dbReference>
<evidence type="ECO:0000313" key="2">
    <source>
        <dbReference type="Proteomes" id="UP000755585"/>
    </source>
</evidence>
<dbReference type="EMBL" id="JAGINT010000001">
    <property type="protein sequence ID" value="MBP2350492.1"/>
    <property type="molecule type" value="Genomic_DNA"/>
</dbReference>
<dbReference type="InterPro" id="IPR027417">
    <property type="entry name" value="P-loop_NTPase"/>
</dbReference>
<dbReference type="Gene3D" id="3.40.50.300">
    <property type="entry name" value="P-loop containing nucleotide triphosphate hydrolases"/>
    <property type="match status" value="1"/>
</dbReference>
<evidence type="ECO:0000313" key="1">
    <source>
        <dbReference type="EMBL" id="MBP2350492.1"/>
    </source>
</evidence>